<feature type="compositionally biased region" description="Basic residues" evidence="1">
    <location>
        <begin position="161"/>
        <end position="172"/>
    </location>
</feature>
<evidence type="ECO:0000313" key="3">
    <source>
        <dbReference type="Proteomes" id="UP001497497"/>
    </source>
</evidence>
<feature type="region of interest" description="Disordered" evidence="1">
    <location>
        <begin position="118"/>
        <end position="178"/>
    </location>
</feature>
<evidence type="ECO:0000256" key="1">
    <source>
        <dbReference type="SAM" id="MobiDB-lite"/>
    </source>
</evidence>
<evidence type="ECO:0000313" key="2">
    <source>
        <dbReference type="EMBL" id="CAL1536551.1"/>
    </source>
</evidence>
<dbReference type="EMBL" id="CAXITT010000233">
    <property type="protein sequence ID" value="CAL1536551.1"/>
    <property type="molecule type" value="Genomic_DNA"/>
</dbReference>
<feature type="compositionally biased region" description="Low complexity" evidence="1">
    <location>
        <begin position="129"/>
        <end position="149"/>
    </location>
</feature>
<protein>
    <submittedName>
        <fullName evidence="2">Uncharacterized protein</fullName>
    </submittedName>
</protein>
<sequence>MAGGSKKGHKELLQKFKAKVIGKLFGNIDDSDVPANETLAENIAVYASSSSTLSGLDSLSRTREVKLYGAQCCPTGSKHRSHVNEPVHLVGSSSYISDDEDSGTEQILMKRKKIQKHICSEKRQRDQELASLSSSSSSNQASGSSMGQNMETGMGSGLTKNQRRKMKKKKREKERQARNCLSTEYVFDSSTNNSVSTDVFTPDASSESKLKSVLEFLEAVWDVYYADCTNKALERSEFLESLHKLNDTSNKDELLLLYSTMSTLVLRDREIGIKKIEQFKESTSLSSEVSSCVTKLFVYWTEEVMNS</sequence>
<name>A0AAV2HUD5_LYMST</name>
<keyword evidence="3" id="KW-1185">Reference proteome</keyword>
<dbReference type="PANTHER" id="PTHR22444">
    <property type="entry name" value="GLUTAMATE-RICH PROTEIN 1"/>
    <property type="match status" value="1"/>
</dbReference>
<dbReference type="InterPro" id="IPR026719">
    <property type="entry name" value="ERICH1"/>
</dbReference>
<accession>A0AAV2HUD5</accession>
<dbReference type="PANTHER" id="PTHR22444:SF1">
    <property type="entry name" value="GLUTAMATE-RICH PROTEIN 1"/>
    <property type="match status" value="1"/>
</dbReference>
<feature type="compositionally biased region" description="Basic and acidic residues" evidence="1">
    <location>
        <begin position="118"/>
        <end position="128"/>
    </location>
</feature>
<comment type="caution">
    <text evidence="2">The sequence shown here is derived from an EMBL/GenBank/DDBJ whole genome shotgun (WGS) entry which is preliminary data.</text>
</comment>
<dbReference type="AlphaFoldDB" id="A0AAV2HUD5"/>
<proteinExistence type="predicted"/>
<reference evidence="2 3" key="1">
    <citation type="submission" date="2024-04" db="EMBL/GenBank/DDBJ databases">
        <authorList>
            <consortium name="Genoscope - CEA"/>
            <person name="William W."/>
        </authorList>
    </citation>
    <scope>NUCLEOTIDE SEQUENCE [LARGE SCALE GENOMIC DNA]</scope>
</reference>
<gene>
    <name evidence="2" type="ORF">GSLYS_00010464001</name>
</gene>
<organism evidence="2 3">
    <name type="scientific">Lymnaea stagnalis</name>
    <name type="common">Great pond snail</name>
    <name type="synonym">Helix stagnalis</name>
    <dbReference type="NCBI Taxonomy" id="6523"/>
    <lineage>
        <taxon>Eukaryota</taxon>
        <taxon>Metazoa</taxon>
        <taxon>Spiralia</taxon>
        <taxon>Lophotrochozoa</taxon>
        <taxon>Mollusca</taxon>
        <taxon>Gastropoda</taxon>
        <taxon>Heterobranchia</taxon>
        <taxon>Euthyneura</taxon>
        <taxon>Panpulmonata</taxon>
        <taxon>Hygrophila</taxon>
        <taxon>Lymnaeoidea</taxon>
        <taxon>Lymnaeidae</taxon>
        <taxon>Lymnaea</taxon>
    </lineage>
</organism>
<dbReference type="Proteomes" id="UP001497497">
    <property type="component" value="Unassembled WGS sequence"/>
</dbReference>